<proteinExistence type="predicted"/>
<comment type="caution">
    <text evidence="1">The sequence shown here is derived from an EMBL/GenBank/DDBJ whole genome shotgun (WGS) entry which is preliminary data.</text>
</comment>
<name>A0ABD5W2V7_9EURY</name>
<dbReference type="InterPro" id="IPR058819">
    <property type="entry name" value="UvrD_dom-like"/>
</dbReference>
<organism evidence="1 2">
    <name type="scientific">Halovenus salina</name>
    <dbReference type="NCBI Taxonomy" id="1510225"/>
    <lineage>
        <taxon>Archaea</taxon>
        <taxon>Methanobacteriati</taxon>
        <taxon>Methanobacteriota</taxon>
        <taxon>Stenosarchaea group</taxon>
        <taxon>Halobacteria</taxon>
        <taxon>Halobacteriales</taxon>
        <taxon>Haloarculaceae</taxon>
        <taxon>Halovenus</taxon>
    </lineage>
</organism>
<sequence>MDRLRLIEEALESQPAAISRLTRVFGSSIVDQATEIEAAREELSVLTGYQPSRLSALETVCNEISTVASQDALDLLVGVRDLQKRFQERLEGYVSAESVVRHSCELLVESDGDAWPDMYADIERVNVVGISTLGTPLLEFLRALERTTSVTVHLYLRAQTGPRIADRLPARLQDSPTHHNVKTPSGAPPQLAKWLTTPATEIVAETRQHEARVAVALCESLLRERATVSEIAIVARDIDQYEQPLTRAASSYGRHLSVWTQLELTRTLPYRLLTATCSVLAAEATGQVDTETLFRPLTCYWLDPEAEDGHGNPPSLLTPAELSDLRRTLGANYSGSLQAWRDHLDATPSVAPSVRRRLQRYLEWCHHHSSSPQPDDILSVLGPVIDRFEQVVLPGIERRDTAAYTETSRAGRAVQRIAGDDDGEHLLREAREKFSRWRDRHQIEASWATVQEVIETIATARPGRREHDNAERIDVLDATDTWLRSYPFVIAMGFVDGCWPQQPHGMFPLELRTAVVRGDSPQARRLGIRGAWTEQRDYDHAADAIRTATTHLIATRFTEDIEGVRYQRSPLLDEIPTTEISDQAYHHLIGPDAVLPGHIRESLAGRTPPEGSDRR</sequence>
<evidence type="ECO:0000313" key="2">
    <source>
        <dbReference type="Proteomes" id="UP001596445"/>
    </source>
</evidence>
<evidence type="ECO:0000313" key="1">
    <source>
        <dbReference type="EMBL" id="MFC7059896.1"/>
    </source>
</evidence>
<accession>A0ABD5W2V7</accession>
<dbReference type="GeneID" id="76632225"/>
<keyword evidence="2" id="KW-1185">Reference proteome</keyword>
<reference evidence="1 2" key="1">
    <citation type="journal article" date="2019" name="Int. J. Syst. Evol. Microbiol.">
        <title>The Global Catalogue of Microorganisms (GCM) 10K type strain sequencing project: providing services to taxonomists for standard genome sequencing and annotation.</title>
        <authorList>
            <consortium name="The Broad Institute Genomics Platform"/>
            <consortium name="The Broad Institute Genome Sequencing Center for Infectious Disease"/>
            <person name="Wu L."/>
            <person name="Ma J."/>
        </authorList>
    </citation>
    <scope>NUCLEOTIDE SEQUENCE [LARGE SCALE GENOMIC DNA]</scope>
    <source>
        <strain evidence="1 2">JCM 30072</strain>
    </source>
</reference>
<dbReference type="Pfam" id="PF26510">
    <property type="entry name" value="Halo_UvrD_like"/>
    <property type="match status" value="1"/>
</dbReference>
<dbReference type="SUPFAM" id="SSF52540">
    <property type="entry name" value="P-loop containing nucleoside triphosphate hydrolases"/>
    <property type="match status" value="1"/>
</dbReference>
<dbReference type="EMBL" id="JBHSZI010000004">
    <property type="protein sequence ID" value="MFC7059896.1"/>
    <property type="molecule type" value="Genomic_DNA"/>
</dbReference>
<dbReference type="AlphaFoldDB" id="A0ABD5W2V7"/>
<evidence type="ECO:0008006" key="3">
    <source>
        <dbReference type="Google" id="ProtNLM"/>
    </source>
</evidence>
<dbReference type="Proteomes" id="UP001596445">
    <property type="component" value="Unassembled WGS sequence"/>
</dbReference>
<protein>
    <recommendedName>
        <fullName evidence="3">ATP-dependent helicase/nuclease subunit B</fullName>
    </recommendedName>
</protein>
<gene>
    <name evidence="1" type="ORF">ACFQQG_18915</name>
</gene>
<dbReference type="RefSeq" id="WP_267164403.1">
    <property type="nucleotide sequence ID" value="NZ_CP112974.1"/>
</dbReference>
<dbReference type="InterPro" id="IPR027417">
    <property type="entry name" value="P-loop_NTPase"/>
</dbReference>